<dbReference type="GO" id="GO:0006355">
    <property type="term" value="P:regulation of DNA-templated transcription"/>
    <property type="evidence" value="ECO:0000318"/>
    <property type="project" value="GO_Central"/>
</dbReference>
<evidence type="ECO:0000259" key="9">
    <source>
        <dbReference type="PROSITE" id="PS50114"/>
    </source>
</evidence>
<dbReference type="OMA" id="FEDFAMS"/>
<dbReference type="Pfam" id="PF00320">
    <property type="entry name" value="GATA"/>
    <property type="match status" value="1"/>
</dbReference>
<keyword evidence="2 7" id="KW-0863">Zinc-finger</keyword>
<evidence type="ECO:0000313" key="11">
    <source>
        <dbReference type="Proteomes" id="UP000030748"/>
    </source>
</evidence>
<dbReference type="PANTHER" id="PTHR47255">
    <property type="entry name" value="GATA TRANSCRIPTION FACTOR 22-RELATED"/>
    <property type="match status" value="1"/>
</dbReference>
<feature type="region of interest" description="Disordered" evidence="8">
    <location>
        <begin position="63"/>
        <end position="120"/>
    </location>
</feature>
<evidence type="ECO:0000256" key="1">
    <source>
        <dbReference type="ARBA" id="ARBA00022723"/>
    </source>
</evidence>
<dbReference type="EMBL" id="KI631414">
    <property type="protein sequence ID" value="EYU28412.1"/>
    <property type="molecule type" value="Genomic_DNA"/>
</dbReference>
<accession>A0A022QI86</accession>
<evidence type="ECO:0000256" key="6">
    <source>
        <dbReference type="ARBA" id="ARBA00023163"/>
    </source>
</evidence>
<dbReference type="OrthoDB" id="2162994at2759"/>
<keyword evidence="6" id="KW-0804">Transcription</keyword>
<dbReference type="PROSITE" id="PS00344">
    <property type="entry name" value="GATA_ZN_FINGER_1"/>
    <property type="match status" value="1"/>
</dbReference>
<name>A0A022QI86_ERYGU</name>
<feature type="compositionally biased region" description="Polar residues" evidence="8">
    <location>
        <begin position="102"/>
        <end position="115"/>
    </location>
</feature>
<dbReference type="Proteomes" id="UP000030748">
    <property type="component" value="Unassembled WGS sequence"/>
</dbReference>
<dbReference type="KEGG" id="egt:105967976"/>
<keyword evidence="4" id="KW-0805">Transcription regulation</keyword>
<evidence type="ECO:0000256" key="8">
    <source>
        <dbReference type="SAM" id="MobiDB-lite"/>
    </source>
</evidence>
<dbReference type="PANTHER" id="PTHR47255:SF4">
    <property type="entry name" value="GATA ZINC FINGER DOMAIN-CONTAINING PROTEIN 12"/>
    <property type="match status" value="1"/>
</dbReference>
<dbReference type="eggNOG" id="KOG1601">
    <property type="taxonomic scope" value="Eukaryota"/>
</dbReference>
<dbReference type="GO" id="GO:0005634">
    <property type="term" value="C:nucleus"/>
    <property type="evidence" value="ECO:0000318"/>
    <property type="project" value="GO_Central"/>
</dbReference>
<evidence type="ECO:0000313" key="10">
    <source>
        <dbReference type="EMBL" id="EYU28412.1"/>
    </source>
</evidence>
<dbReference type="InterPro" id="IPR000679">
    <property type="entry name" value="Znf_GATA"/>
</dbReference>
<evidence type="ECO:0000256" key="4">
    <source>
        <dbReference type="ARBA" id="ARBA00023015"/>
    </source>
</evidence>
<organism evidence="10 11">
    <name type="scientific">Erythranthe guttata</name>
    <name type="common">Yellow monkey flower</name>
    <name type="synonym">Mimulus guttatus</name>
    <dbReference type="NCBI Taxonomy" id="4155"/>
    <lineage>
        <taxon>Eukaryota</taxon>
        <taxon>Viridiplantae</taxon>
        <taxon>Streptophyta</taxon>
        <taxon>Embryophyta</taxon>
        <taxon>Tracheophyta</taxon>
        <taxon>Spermatophyta</taxon>
        <taxon>Magnoliopsida</taxon>
        <taxon>eudicotyledons</taxon>
        <taxon>Gunneridae</taxon>
        <taxon>Pentapetalae</taxon>
        <taxon>asterids</taxon>
        <taxon>lamiids</taxon>
        <taxon>Lamiales</taxon>
        <taxon>Phrymaceae</taxon>
        <taxon>Erythranthe</taxon>
    </lineage>
</organism>
<evidence type="ECO:0000256" key="3">
    <source>
        <dbReference type="ARBA" id="ARBA00022833"/>
    </source>
</evidence>
<evidence type="ECO:0000256" key="5">
    <source>
        <dbReference type="ARBA" id="ARBA00023125"/>
    </source>
</evidence>
<dbReference type="CDD" id="cd00202">
    <property type="entry name" value="ZnF_GATA"/>
    <property type="match status" value="1"/>
</dbReference>
<sequence>MENDHHLISSSPIRVCADCSTTKTPLWRSGPKGPKSLCNACGIRQRKARRAVAAAAAAAASAASGVVADPPTPPAKMIKVQHKEKIGKSATNSSLMKKRCKTTTPVDADSSLTDESSNKKKKIGNKLEEFLINLSKNLSFHRMFPEDEKDAAILLMALSSGLVHG</sequence>
<dbReference type="GO" id="GO:0008270">
    <property type="term" value="F:zinc ion binding"/>
    <property type="evidence" value="ECO:0007669"/>
    <property type="project" value="UniProtKB-KW"/>
</dbReference>
<protein>
    <recommendedName>
        <fullName evidence="9">GATA-type domain-containing protein</fullName>
    </recommendedName>
</protein>
<proteinExistence type="predicted"/>
<reference evidence="10 11" key="1">
    <citation type="journal article" date="2013" name="Proc. Natl. Acad. Sci. U.S.A.">
        <title>Fine-scale variation in meiotic recombination in Mimulus inferred from population shotgun sequencing.</title>
        <authorList>
            <person name="Hellsten U."/>
            <person name="Wright K.M."/>
            <person name="Jenkins J."/>
            <person name="Shu S."/>
            <person name="Yuan Y."/>
            <person name="Wessler S.R."/>
            <person name="Schmutz J."/>
            <person name="Willis J.H."/>
            <person name="Rokhsar D.S."/>
        </authorList>
    </citation>
    <scope>NUCLEOTIDE SEQUENCE [LARGE SCALE GENOMIC DNA]</scope>
    <source>
        <strain evidence="11">cv. DUN x IM62</strain>
    </source>
</reference>
<evidence type="ECO:0000256" key="2">
    <source>
        <dbReference type="ARBA" id="ARBA00022771"/>
    </source>
</evidence>
<keyword evidence="1" id="KW-0479">Metal-binding</keyword>
<keyword evidence="5" id="KW-0238">DNA-binding</keyword>
<dbReference type="PROSITE" id="PS50114">
    <property type="entry name" value="GATA_ZN_FINGER_2"/>
    <property type="match status" value="1"/>
</dbReference>
<evidence type="ECO:0000256" key="7">
    <source>
        <dbReference type="PROSITE-ProRule" id="PRU00094"/>
    </source>
</evidence>
<dbReference type="InterPro" id="IPR052138">
    <property type="entry name" value="GATA_ZnFinger_Domain"/>
</dbReference>
<dbReference type="STRING" id="4155.A0A022QI86"/>
<dbReference type="GO" id="GO:0000976">
    <property type="term" value="F:transcription cis-regulatory region binding"/>
    <property type="evidence" value="ECO:0000318"/>
    <property type="project" value="GO_Central"/>
</dbReference>
<keyword evidence="3" id="KW-0862">Zinc</keyword>
<feature type="domain" description="GATA-type" evidence="9">
    <location>
        <begin position="10"/>
        <end position="46"/>
    </location>
</feature>
<dbReference type="SMART" id="SM00401">
    <property type="entry name" value="ZnF_GATA"/>
    <property type="match status" value="1"/>
</dbReference>
<dbReference type="Gene3D" id="3.30.50.10">
    <property type="entry name" value="Erythroid Transcription Factor GATA-1, subunit A"/>
    <property type="match status" value="1"/>
</dbReference>
<keyword evidence="11" id="KW-1185">Reference proteome</keyword>
<dbReference type="AlphaFoldDB" id="A0A022QI86"/>
<dbReference type="InterPro" id="IPR013088">
    <property type="entry name" value="Znf_NHR/GATA"/>
</dbReference>
<gene>
    <name evidence="10" type="ORF">MIMGU_mgv1a024876mg</name>
</gene>
<dbReference type="SUPFAM" id="SSF57716">
    <property type="entry name" value="Glucocorticoid receptor-like (DNA-binding domain)"/>
    <property type="match status" value="1"/>
</dbReference>